<dbReference type="EMBL" id="JABYQV010000024">
    <property type="protein sequence ID" value="NVP33054.1"/>
    <property type="molecule type" value="Genomic_DNA"/>
</dbReference>
<dbReference type="Proteomes" id="UP000557656">
    <property type="component" value="Unassembled WGS sequence"/>
</dbReference>
<evidence type="ECO:0000256" key="1">
    <source>
        <dbReference type="SAM" id="Phobius"/>
    </source>
</evidence>
<accession>A0A7Y7QYF9</accession>
<keyword evidence="1" id="KW-0472">Membrane</keyword>
<feature type="transmembrane region" description="Helical" evidence="1">
    <location>
        <begin position="263"/>
        <end position="285"/>
    </location>
</feature>
<evidence type="ECO:0000313" key="2">
    <source>
        <dbReference type="EMBL" id="NNG52759.1"/>
    </source>
</evidence>
<feature type="transmembrane region" description="Helical" evidence="1">
    <location>
        <begin position="229"/>
        <end position="256"/>
    </location>
</feature>
<feature type="transmembrane region" description="Helical" evidence="1">
    <location>
        <begin position="333"/>
        <end position="354"/>
    </location>
</feature>
<feature type="transmembrane region" description="Helical" evidence="1">
    <location>
        <begin position="103"/>
        <end position="126"/>
    </location>
</feature>
<feature type="transmembrane region" description="Helical" evidence="1">
    <location>
        <begin position="138"/>
        <end position="158"/>
    </location>
</feature>
<dbReference type="EMBL" id="JABEOV010000008">
    <property type="protein sequence ID" value="NNG52759.1"/>
    <property type="molecule type" value="Genomic_DNA"/>
</dbReference>
<dbReference type="AlphaFoldDB" id="A0A7Y7QYF9"/>
<sequence length="422" mass="45644">MQAISRFLFTLWVTTAALQAFALNIGGNPLFYYYLVQVLLVGLGFVLPTRPANRAVRIPMSLLLAFLLVATIGTFALPAFYAGTPAFVPRISIDEQMLGMTPASFSLSNVVQLVYLTTNVIAVVFAAQGRFGDLTRPFRYGALGAAGIIALSIFADWLQLSFWTNGLSDILRNNEAGAVFDNLILDNVRRISGSFSEPSYAGVFSSALSAYFLSRFLEEKRIVDLGAGLTMALCVILTTSLLGVVGLLVTAGLLVFRYMRRYFLIFAALCVGAVGFYLLHGIAAIDQLYLNRSGESTINRLTSDARSFEILSETNYLGLGLGSHRASSLFSTMLANTGLVGGLLYLAALLSLFLTRVPDDRVTTITPLRFFVLTAWTTILFGAPELSTPSLWTGVVAFVSLAAVPVRSAPSYRPRPAMVPAT</sequence>
<dbReference type="RefSeq" id="WP_170171420.1">
    <property type="nucleotide sequence ID" value="NZ_JABEOV010000008.1"/>
</dbReference>
<evidence type="ECO:0000313" key="5">
    <source>
        <dbReference type="Proteomes" id="UP000557656"/>
    </source>
</evidence>
<evidence type="ECO:0000313" key="4">
    <source>
        <dbReference type="Proteomes" id="UP000531581"/>
    </source>
</evidence>
<protein>
    <submittedName>
        <fullName evidence="3">Uncharacterized protein</fullName>
    </submittedName>
</protein>
<feature type="transmembrane region" description="Helical" evidence="1">
    <location>
        <begin position="61"/>
        <end position="83"/>
    </location>
</feature>
<feature type="transmembrane region" description="Helical" evidence="1">
    <location>
        <begin position="389"/>
        <end position="406"/>
    </location>
</feature>
<organism evidence="3 4">
    <name type="scientific">Sphingomonas sanguinis</name>
    <dbReference type="NCBI Taxonomy" id="33051"/>
    <lineage>
        <taxon>Bacteria</taxon>
        <taxon>Pseudomonadati</taxon>
        <taxon>Pseudomonadota</taxon>
        <taxon>Alphaproteobacteria</taxon>
        <taxon>Sphingomonadales</taxon>
        <taxon>Sphingomonadaceae</taxon>
        <taxon>Sphingomonas</taxon>
    </lineage>
</organism>
<comment type="caution">
    <text evidence="3">The sequence shown here is derived from an EMBL/GenBank/DDBJ whole genome shotgun (WGS) entry which is preliminary data.</text>
</comment>
<name>A0A7Y7QYF9_9SPHN</name>
<feature type="transmembrane region" description="Helical" evidence="1">
    <location>
        <begin position="32"/>
        <end position="49"/>
    </location>
</feature>
<keyword evidence="1" id="KW-1133">Transmembrane helix</keyword>
<evidence type="ECO:0000313" key="3">
    <source>
        <dbReference type="EMBL" id="NVP33054.1"/>
    </source>
</evidence>
<dbReference type="Proteomes" id="UP000531581">
    <property type="component" value="Unassembled WGS sequence"/>
</dbReference>
<feature type="transmembrane region" description="Helical" evidence="1">
    <location>
        <begin position="366"/>
        <end position="383"/>
    </location>
</feature>
<proteinExistence type="predicted"/>
<gene>
    <name evidence="2" type="ORF">HKX05_05280</name>
    <name evidence="3" type="ORF">HLV41_18630</name>
</gene>
<keyword evidence="1" id="KW-0812">Transmembrane</keyword>
<reference evidence="4 5" key="1">
    <citation type="submission" date="2020-05" db="EMBL/GenBank/DDBJ databases">
        <title>Draft Genome Sequences of Sphingomonas sp. Isolated from the International Space Station.</title>
        <authorList>
            <person name="Bijlani S."/>
            <person name="Singh N.K."/>
            <person name="Mason C.E."/>
            <person name="Wang C.C."/>
            <person name="Venkateswaran K."/>
        </authorList>
    </citation>
    <scope>NUCLEOTIDE SEQUENCE [LARGE SCALE GENOMIC DNA]</scope>
    <source>
        <strain evidence="2 5">IIF7SW-B5</strain>
        <strain evidence="3">ISS-IIF7SWP</strain>
    </source>
</reference>
<keyword evidence="5" id="KW-1185">Reference proteome</keyword>